<accession>A0A098B5J0</accession>
<name>A0A098B5J0_DESHA</name>
<dbReference type="PATRIC" id="fig|49338.4.peg.4542"/>
<evidence type="ECO:0000313" key="1">
    <source>
        <dbReference type="EMBL" id="CDX04104.1"/>
    </source>
</evidence>
<gene>
    <name evidence="1" type="ORF">DPCES_4218</name>
</gene>
<reference evidence="1" key="1">
    <citation type="submission" date="2014-07" db="EMBL/GenBank/DDBJ databases">
        <authorList>
            <person name="Hornung V.Bastian."/>
        </authorList>
    </citation>
    <scope>NUCLEOTIDE SEQUENCE</scope>
    <source>
        <strain evidence="1">PCE-S</strain>
    </source>
</reference>
<dbReference type="AlphaFoldDB" id="A0A098B5J0"/>
<sequence length="62" mass="6956">MKKCSEAKGSALNKCQIMIFIIVFLPGNDVLATVEKAVAASYNNRLDRYPYDPEARIFACEK</sequence>
<protein>
    <submittedName>
        <fullName evidence="1">Uncharacterized protein</fullName>
    </submittedName>
</protein>
<organism evidence="1">
    <name type="scientific">Desulfitobacterium hafniense</name>
    <name type="common">Desulfitobacterium frappieri</name>
    <dbReference type="NCBI Taxonomy" id="49338"/>
    <lineage>
        <taxon>Bacteria</taxon>
        <taxon>Bacillati</taxon>
        <taxon>Bacillota</taxon>
        <taxon>Clostridia</taxon>
        <taxon>Eubacteriales</taxon>
        <taxon>Desulfitobacteriaceae</taxon>
        <taxon>Desulfitobacterium</taxon>
    </lineage>
</organism>
<dbReference type="EMBL" id="LK996017">
    <property type="protein sequence ID" value="CDX04104.1"/>
    <property type="molecule type" value="Genomic_DNA"/>
</dbReference>
<proteinExistence type="predicted"/>